<proteinExistence type="inferred from homology"/>
<feature type="domain" description="RNA polymerase sigma factor 70 region 4 type 2" evidence="7">
    <location>
        <begin position="118"/>
        <end position="168"/>
    </location>
</feature>
<keyword evidence="9" id="KW-1185">Reference proteome</keyword>
<dbReference type="Pfam" id="PF04542">
    <property type="entry name" value="Sigma70_r2"/>
    <property type="match status" value="1"/>
</dbReference>
<evidence type="ECO:0000259" key="7">
    <source>
        <dbReference type="Pfam" id="PF08281"/>
    </source>
</evidence>
<dbReference type="SUPFAM" id="SSF88659">
    <property type="entry name" value="Sigma3 and sigma4 domains of RNA polymerase sigma factors"/>
    <property type="match status" value="1"/>
</dbReference>
<dbReference type="InterPro" id="IPR013325">
    <property type="entry name" value="RNA_pol_sigma_r2"/>
</dbReference>
<reference evidence="8 9" key="1">
    <citation type="submission" date="2024-11" db="EMBL/GenBank/DDBJ databases">
        <authorList>
            <person name="Heng Y.C."/>
            <person name="Lim A.C.H."/>
            <person name="Lee J.K.Y."/>
            <person name="Kittelmann S."/>
        </authorList>
    </citation>
    <scope>NUCLEOTIDE SEQUENCE [LARGE SCALE GENOMIC DNA]</scope>
    <source>
        <strain evidence="8 9">WILCCON 0114</strain>
    </source>
</reference>
<dbReference type="Proteomes" id="UP001623592">
    <property type="component" value="Unassembled WGS sequence"/>
</dbReference>
<dbReference type="InterPro" id="IPR036388">
    <property type="entry name" value="WH-like_DNA-bd_sf"/>
</dbReference>
<evidence type="ECO:0000313" key="8">
    <source>
        <dbReference type="EMBL" id="MFL0252395.1"/>
    </source>
</evidence>
<keyword evidence="2" id="KW-0805">Transcription regulation</keyword>
<dbReference type="InterPro" id="IPR039425">
    <property type="entry name" value="RNA_pol_sigma-70-like"/>
</dbReference>
<evidence type="ECO:0000256" key="5">
    <source>
        <dbReference type="ARBA" id="ARBA00023163"/>
    </source>
</evidence>
<dbReference type="InterPro" id="IPR007627">
    <property type="entry name" value="RNA_pol_sigma70_r2"/>
</dbReference>
<dbReference type="EMBL" id="JBJIAA010000017">
    <property type="protein sequence ID" value="MFL0252395.1"/>
    <property type="molecule type" value="Genomic_DNA"/>
</dbReference>
<evidence type="ECO:0000313" key="9">
    <source>
        <dbReference type="Proteomes" id="UP001623592"/>
    </source>
</evidence>
<evidence type="ECO:0000259" key="6">
    <source>
        <dbReference type="Pfam" id="PF04542"/>
    </source>
</evidence>
<dbReference type="SUPFAM" id="SSF88946">
    <property type="entry name" value="Sigma2 domain of RNA polymerase sigma factors"/>
    <property type="match status" value="1"/>
</dbReference>
<evidence type="ECO:0000256" key="2">
    <source>
        <dbReference type="ARBA" id="ARBA00023015"/>
    </source>
</evidence>
<name>A0ABW8TLK2_9CLOT</name>
<dbReference type="InterPro" id="IPR013249">
    <property type="entry name" value="RNA_pol_sigma70_r4_t2"/>
</dbReference>
<keyword evidence="5" id="KW-0804">Transcription</keyword>
<gene>
    <name evidence="8" type="ORF">ACJDT4_18455</name>
</gene>
<dbReference type="RefSeq" id="WP_406789051.1">
    <property type="nucleotide sequence ID" value="NZ_JBJIAA010000017.1"/>
</dbReference>
<keyword evidence="3" id="KW-0731">Sigma factor</keyword>
<dbReference type="Pfam" id="PF08281">
    <property type="entry name" value="Sigma70_r4_2"/>
    <property type="match status" value="1"/>
</dbReference>
<dbReference type="Gene3D" id="1.10.10.10">
    <property type="entry name" value="Winged helix-like DNA-binding domain superfamily/Winged helix DNA-binding domain"/>
    <property type="match status" value="1"/>
</dbReference>
<comment type="similarity">
    <text evidence="1">Belongs to the sigma-70 factor family. ECF subfamily.</text>
</comment>
<dbReference type="PANTHER" id="PTHR43133:SF8">
    <property type="entry name" value="RNA POLYMERASE SIGMA FACTOR HI_1459-RELATED"/>
    <property type="match status" value="1"/>
</dbReference>
<keyword evidence="4" id="KW-0238">DNA-binding</keyword>
<dbReference type="NCBIfam" id="TIGR02937">
    <property type="entry name" value="sigma70-ECF"/>
    <property type="match status" value="1"/>
</dbReference>
<accession>A0ABW8TLK2</accession>
<dbReference type="InterPro" id="IPR014284">
    <property type="entry name" value="RNA_pol_sigma-70_dom"/>
</dbReference>
<dbReference type="PANTHER" id="PTHR43133">
    <property type="entry name" value="RNA POLYMERASE ECF-TYPE SIGMA FACTO"/>
    <property type="match status" value="1"/>
</dbReference>
<evidence type="ECO:0000256" key="4">
    <source>
        <dbReference type="ARBA" id="ARBA00023125"/>
    </source>
</evidence>
<organism evidence="8 9">
    <name type="scientific">Clostridium neuense</name>
    <dbReference type="NCBI Taxonomy" id="1728934"/>
    <lineage>
        <taxon>Bacteria</taxon>
        <taxon>Bacillati</taxon>
        <taxon>Bacillota</taxon>
        <taxon>Clostridia</taxon>
        <taxon>Eubacteriales</taxon>
        <taxon>Clostridiaceae</taxon>
        <taxon>Clostridium</taxon>
    </lineage>
</organism>
<feature type="domain" description="RNA polymerase sigma-70 region 2" evidence="6">
    <location>
        <begin position="15"/>
        <end position="84"/>
    </location>
</feature>
<sequence length="536" mass="62799">MENQIAIEKQLIDKLINENLEKIFGFAVKRTEDSSEAEDLMQDILLEVYKSYMKIKYYEGKDALLGWLWTVARYTYYKWLGRKNKNSVTYIEGIGTEKLKLQANIDEKIIKDEEYNFLRREISLLSKSYREVVVSYYVHDKKFSEIAEEMDIAVTTVKWRLHEAKRMLKERMEKVKNYTERTYSPGKLSVITEGTFISPYSGFYLKNQVKSLLRQNILLYAANKTVSIEDISLELGVPRVYLEEDIEALVSEDVLKKVSNDKYRTNFLILSKESQKAIIPLLKELAEAVAKNIIEILKKYDLKYAQPKRNFKEFMWIIFPEILSDFFEGQAICNEMSMRPHGNKWCMLGFEEGEILKGVQREYTTSKYPVIGLLEVVNCEQNSNEKIISEKEGKFYIKVVGNNVNVNILSKDEEEIAYRLLNKKIIKKQGEILSSNVTVFSKEEYIKLNKEIEAIKNMMDVNLFKRLWKNMLNELYKASKIIGKKEVQEGACTLFNILHEYAIEYLKNNKLISIPKDENEFMDNIYFVIEGIGEDE</sequence>
<evidence type="ECO:0000256" key="1">
    <source>
        <dbReference type="ARBA" id="ARBA00010641"/>
    </source>
</evidence>
<comment type="caution">
    <text evidence="8">The sequence shown here is derived from an EMBL/GenBank/DDBJ whole genome shotgun (WGS) entry which is preliminary data.</text>
</comment>
<dbReference type="InterPro" id="IPR013324">
    <property type="entry name" value="RNA_pol_sigma_r3/r4-like"/>
</dbReference>
<protein>
    <submittedName>
        <fullName evidence="8">RNA polymerase sigma factor</fullName>
    </submittedName>
</protein>
<dbReference type="Gene3D" id="1.10.1740.10">
    <property type="match status" value="1"/>
</dbReference>
<evidence type="ECO:0000256" key="3">
    <source>
        <dbReference type="ARBA" id="ARBA00023082"/>
    </source>
</evidence>